<accession>A0A8H8DLL5</accession>
<feature type="compositionally biased region" description="Basic and acidic residues" evidence="1">
    <location>
        <begin position="25"/>
        <end position="44"/>
    </location>
</feature>
<feature type="region of interest" description="Disordered" evidence="1">
    <location>
        <begin position="63"/>
        <end position="186"/>
    </location>
</feature>
<organism evidence="2 3">
    <name type="scientific">Olpidium bornovanus</name>
    <dbReference type="NCBI Taxonomy" id="278681"/>
    <lineage>
        <taxon>Eukaryota</taxon>
        <taxon>Fungi</taxon>
        <taxon>Fungi incertae sedis</taxon>
        <taxon>Olpidiomycota</taxon>
        <taxon>Olpidiomycotina</taxon>
        <taxon>Olpidiomycetes</taxon>
        <taxon>Olpidiales</taxon>
        <taxon>Olpidiaceae</taxon>
        <taxon>Olpidium</taxon>
    </lineage>
</organism>
<comment type="caution">
    <text evidence="2">The sequence shown here is derived from an EMBL/GenBank/DDBJ whole genome shotgun (WGS) entry which is preliminary data.</text>
</comment>
<proteinExistence type="predicted"/>
<keyword evidence="3" id="KW-1185">Reference proteome</keyword>
<reference evidence="2 3" key="1">
    <citation type="journal article" name="Sci. Rep.">
        <title>Genome-scale phylogenetic analyses confirm Olpidium as the closest living zoosporic fungus to the non-flagellated, terrestrial fungi.</title>
        <authorList>
            <person name="Chang Y."/>
            <person name="Rochon D."/>
            <person name="Sekimoto S."/>
            <person name="Wang Y."/>
            <person name="Chovatia M."/>
            <person name="Sandor L."/>
            <person name="Salamov A."/>
            <person name="Grigoriev I.V."/>
            <person name="Stajich J.E."/>
            <person name="Spatafora J.W."/>
        </authorList>
    </citation>
    <scope>NUCLEOTIDE SEQUENCE [LARGE SCALE GENOMIC DNA]</scope>
    <source>
        <strain evidence="2">S191</strain>
    </source>
</reference>
<feature type="compositionally biased region" description="Basic residues" evidence="1">
    <location>
        <begin position="132"/>
        <end position="148"/>
    </location>
</feature>
<dbReference type="AlphaFoldDB" id="A0A8H8DLL5"/>
<dbReference type="Proteomes" id="UP000673691">
    <property type="component" value="Unassembled WGS sequence"/>
</dbReference>
<feature type="region of interest" description="Disordered" evidence="1">
    <location>
        <begin position="1"/>
        <end position="47"/>
    </location>
</feature>
<feature type="compositionally biased region" description="Basic residues" evidence="1">
    <location>
        <begin position="81"/>
        <end position="90"/>
    </location>
</feature>
<protein>
    <submittedName>
        <fullName evidence="2">Uncharacterized protein</fullName>
    </submittedName>
</protein>
<name>A0A8H8DLL5_9FUNG</name>
<dbReference type="EMBL" id="JAEFCI010002229">
    <property type="protein sequence ID" value="KAG5462367.1"/>
    <property type="molecule type" value="Genomic_DNA"/>
</dbReference>
<evidence type="ECO:0000256" key="1">
    <source>
        <dbReference type="SAM" id="MobiDB-lite"/>
    </source>
</evidence>
<evidence type="ECO:0000313" key="3">
    <source>
        <dbReference type="Proteomes" id="UP000673691"/>
    </source>
</evidence>
<sequence>NPSTVRTNVLPRPHGNRPRPVRPGKPREPGSEMRGPRKMTEKKKPSLLARLFLPLRPRFRPRRPCRAFSEGNAAGNARSAGGRRARRRPRARVEGKKRAAPLRSACRPPPVESSRSTSPRGCYAGGEGRTFVKWRGRPGGRRRRRQLRKNQEPPPGATLETCRRRRRGRRRSGPEGRSSCPKRSAT</sequence>
<feature type="compositionally biased region" description="Basic residues" evidence="1">
    <location>
        <begin position="14"/>
        <end position="24"/>
    </location>
</feature>
<feature type="non-terminal residue" evidence="2">
    <location>
        <position position="1"/>
    </location>
</feature>
<gene>
    <name evidence="2" type="ORF">BJ554DRAFT_5314</name>
</gene>
<feature type="compositionally biased region" description="Low complexity" evidence="1">
    <location>
        <begin position="66"/>
        <end position="80"/>
    </location>
</feature>
<evidence type="ECO:0000313" key="2">
    <source>
        <dbReference type="EMBL" id="KAG5462367.1"/>
    </source>
</evidence>